<dbReference type="Pfam" id="PF00512">
    <property type="entry name" value="HisKA"/>
    <property type="match status" value="1"/>
</dbReference>
<dbReference type="SUPFAM" id="SSF47384">
    <property type="entry name" value="Homodimeric domain of signal transducing histidine kinase"/>
    <property type="match status" value="1"/>
</dbReference>
<accession>A0ABR9V2A0</accession>
<dbReference type="InterPro" id="IPR013656">
    <property type="entry name" value="PAS_4"/>
</dbReference>
<dbReference type="SMART" id="SM00387">
    <property type="entry name" value="HATPase_c"/>
    <property type="match status" value="1"/>
</dbReference>
<evidence type="ECO:0000256" key="3">
    <source>
        <dbReference type="ARBA" id="ARBA00022553"/>
    </source>
</evidence>
<dbReference type="CDD" id="cd17546">
    <property type="entry name" value="REC_hyHK_CKI1_RcsC-like"/>
    <property type="match status" value="1"/>
</dbReference>
<feature type="domain" description="PAS" evidence="11">
    <location>
        <begin position="440"/>
        <end position="510"/>
    </location>
</feature>
<dbReference type="InterPro" id="IPR001789">
    <property type="entry name" value="Sig_transdc_resp-reg_receiver"/>
</dbReference>
<dbReference type="SUPFAM" id="SSF52172">
    <property type="entry name" value="CheY-like"/>
    <property type="match status" value="1"/>
</dbReference>
<dbReference type="InterPro" id="IPR036890">
    <property type="entry name" value="HATPase_C_sf"/>
</dbReference>
<dbReference type="InterPro" id="IPR004358">
    <property type="entry name" value="Sig_transdc_His_kin-like_C"/>
</dbReference>
<evidence type="ECO:0000256" key="2">
    <source>
        <dbReference type="ARBA" id="ARBA00012438"/>
    </source>
</evidence>
<dbReference type="InterPro" id="IPR001610">
    <property type="entry name" value="PAC"/>
</dbReference>
<feature type="domain" description="PAS" evidence="11">
    <location>
        <begin position="822"/>
        <end position="891"/>
    </location>
</feature>
<dbReference type="Pfam" id="PF08448">
    <property type="entry name" value="PAS_4"/>
    <property type="match status" value="1"/>
</dbReference>
<evidence type="ECO:0000259" key="10">
    <source>
        <dbReference type="PROSITE" id="PS50110"/>
    </source>
</evidence>
<keyword evidence="4" id="KW-0808">Transferase</keyword>
<feature type="domain" description="PAC" evidence="12">
    <location>
        <begin position="513"/>
        <end position="565"/>
    </location>
</feature>
<keyword evidence="14" id="KW-1185">Reference proteome</keyword>
<dbReference type="PROSITE" id="PS50113">
    <property type="entry name" value="PAC"/>
    <property type="match status" value="2"/>
</dbReference>
<evidence type="ECO:0000256" key="1">
    <source>
        <dbReference type="ARBA" id="ARBA00000085"/>
    </source>
</evidence>
<dbReference type="PROSITE" id="PS50110">
    <property type="entry name" value="RESPONSE_REGULATORY"/>
    <property type="match status" value="1"/>
</dbReference>
<evidence type="ECO:0000256" key="4">
    <source>
        <dbReference type="ARBA" id="ARBA00022777"/>
    </source>
</evidence>
<dbReference type="Gene3D" id="3.30.450.20">
    <property type="entry name" value="PAS domain"/>
    <property type="match status" value="6"/>
</dbReference>
<evidence type="ECO:0000256" key="6">
    <source>
        <dbReference type="PROSITE-ProRule" id="PRU00169"/>
    </source>
</evidence>
<evidence type="ECO:0000259" key="12">
    <source>
        <dbReference type="PROSITE" id="PS50113"/>
    </source>
</evidence>
<dbReference type="RefSeq" id="WP_193800144.1">
    <property type="nucleotide sequence ID" value="NZ_JADEWC010000007.1"/>
</dbReference>
<protein>
    <recommendedName>
        <fullName evidence="2">histidine kinase</fullName>
        <ecNumber evidence="2">2.7.13.3</ecNumber>
    </recommendedName>
</protein>
<dbReference type="SMART" id="SM00388">
    <property type="entry name" value="HisKA"/>
    <property type="match status" value="1"/>
</dbReference>
<keyword evidence="5" id="KW-0902">Two-component regulatory system</keyword>
<dbReference type="CDD" id="cd00130">
    <property type="entry name" value="PAS"/>
    <property type="match status" value="4"/>
</dbReference>
<reference evidence="13 14" key="1">
    <citation type="submission" date="2020-10" db="EMBL/GenBank/DDBJ databases">
        <authorList>
            <person name="Castelo-Branco R."/>
            <person name="Eusebio N."/>
            <person name="Adriana R."/>
            <person name="Vieira A."/>
            <person name="Brugerolle De Fraissinette N."/>
            <person name="Rezende De Castro R."/>
            <person name="Schneider M.P."/>
            <person name="Vasconcelos V."/>
            <person name="Leao P.N."/>
        </authorList>
    </citation>
    <scope>NUCLEOTIDE SEQUENCE [LARGE SCALE GENOMIC DNA]</scope>
    <source>
        <strain evidence="13 14">LEGE 03274</strain>
    </source>
</reference>
<dbReference type="InterPro" id="IPR003661">
    <property type="entry name" value="HisK_dim/P_dom"/>
</dbReference>
<feature type="domain" description="Histidine kinase" evidence="9">
    <location>
        <begin position="972"/>
        <end position="1177"/>
    </location>
</feature>
<evidence type="ECO:0000256" key="8">
    <source>
        <dbReference type="SAM" id="Phobius"/>
    </source>
</evidence>
<dbReference type="SUPFAM" id="SSF55874">
    <property type="entry name" value="ATPase domain of HSP90 chaperone/DNA topoisomerase II/histidine kinase"/>
    <property type="match status" value="1"/>
</dbReference>
<dbReference type="PRINTS" id="PR00344">
    <property type="entry name" value="BCTRLSENSOR"/>
</dbReference>
<dbReference type="InterPro" id="IPR005467">
    <property type="entry name" value="His_kinase_dom"/>
</dbReference>
<keyword evidence="4" id="KW-0418">Kinase</keyword>
<evidence type="ECO:0000256" key="7">
    <source>
        <dbReference type="SAM" id="Coils"/>
    </source>
</evidence>
<dbReference type="PROSITE" id="PS50112">
    <property type="entry name" value="PAS"/>
    <property type="match status" value="4"/>
</dbReference>
<dbReference type="Gene3D" id="3.30.565.10">
    <property type="entry name" value="Histidine kinase-like ATPase, C-terminal domain"/>
    <property type="match status" value="1"/>
</dbReference>
<organism evidence="13 14">
    <name type="scientific">Cyanobacterium stanieri LEGE 03274</name>
    <dbReference type="NCBI Taxonomy" id="1828756"/>
    <lineage>
        <taxon>Bacteria</taxon>
        <taxon>Bacillati</taxon>
        <taxon>Cyanobacteriota</taxon>
        <taxon>Cyanophyceae</taxon>
        <taxon>Oscillatoriophycideae</taxon>
        <taxon>Chroococcales</taxon>
        <taxon>Geminocystaceae</taxon>
        <taxon>Cyanobacterium</taxon>
    </lineage>
</organism>
<dbReference type="Gene3D" id="3.40.50.2300">
    <property type="match status" value="1"/>
</dbReference>
<feature type="coiled-coil region" evidence="7">
    <location>
        <begin position="945"/>
        <end position="972"/>
    </location>
</feature>
<dbReference type="Pfam" id="PF08447">
    <property type="entry name" value="PAS_3"/>
    <property type="match status" value="3"/>
</dbReference>
<dbReference type="PROSITE" id="PS50109">
    <property type="entry name" value="HIS_KIN"/>
    <property type="match status" value="1"/>
</dbReference>
<feature type="domain" description="PAS" evidence="11">
    <location>
        <begin position="566"/>
        <end position="636"/>
    </location>
</feature>
<keyword evidence="8" id="KW-1133">Transmembrane helix</keyword>
<dbReference type="InterPro" id="IPR013655">
    <property type="entry name" value="PAS_fold_3"/>
</dbReference>
<dbReference type="CDD" id="cd16922">
    <property type="entry name" value="HATPase_EvgS-ArcB-TorS-like"/>
    <property type="match status" value="1"/>
</dbReference>
<dbReference type="PANTHER" id="PTHR45339:SF1">
    <property type="entry name" value="HYBRID SIGNAL TRANSDUCTION HISTIDINE KINASE J"/>
    <property type="match status" value="1"/>
</dbReference>
<dbReference type="Gene3D" id="6.10.340.10">
    <property type="match status" value="1"/>
</dbReference>
<dbReference type="Pfam" id="PF02518">
    <property type="entry name" value="HATPase_c"/>
    <property type="match status" value="1"/>
</dbReference>
<feature type="domain" description="PAC" evidence="12">
    <location>
        <begin position="770"/>
        <end position="821"/>
    </location>
</feature>
<comment type="catalytic activity">
    <reaction evidence="1">
        <text>ATP + protein L-histidine = ADP + protein N-phospho-L-histidine.</text>
        <dbReference type="EC" id="2.7.13.3"/>
    </reaction>
</comment>
<evidence type="ECO:0000313" key="13">
    <source>
        <dbReference type="EMBL" id="MBE9221977.1"/>
    </source>
</evidence>
<feature type="transmembrane region" description="Helical" evidence="8">
    <location>
        <begin position="20"/>
        <end position="41"/>
    </location>
</feature>
<keyword evidence="7" id="KW-0175">Coiled coil</keyword>
<gene>
    <name evidence="13" type="ORF">IQ215_04625</name>
</gene>
<sequence>MNPKPSTSTKKSSPFSLRWVLIVPFVVQIVTTVGVISYLSYRTGQNTVESLADRLLQETSDRTLEHLDNYLGKAEQVNGINVRAFQTGIINLENDQNNLHKYFYSKIREFNLGYINFADLEGNYIGVGYGHHQQTNLEVAIIDKENPDQKIYYHVDNQGNLISIAEVKENSASPNPWYQQTPTSQLPRWSQIYRWNSENAFPPILAISHATPVYDSNNNLIGTLSIDLQLEQINNFLQKLNFEEGSINFVIDTQGLMIGSCRQNFLGGVINNHSQRISALDCENPMVAQVTQSLKNEYEDLNNINSEKIIKLSTNEDSMYVKVTPYENREGIHWLIISIIPESLFTEQIRSNLNTTFFLSALSVLFSASMGWFVAKKIAKPIRQLSKSTTEIAQGNWQGEIINYQPSKIKELDILYSCFMKMAQQLQVSFAQKEKALNEYQKMYEQVIKTQSDFVLRSLADTTIIFANPALCDALGCTLAQIQGKSWADLANPDDLPEILEQINNLSPENPTFVTEKHNYQENGGQGWTQWINQGIFDQQGNLVEIQSVGRDITQLKQKELELQASQKRLASILNNAPLEICVNDLDGRILIVNDSFANTLEKKPAEVVGKTYEELFSPQEAQMIRKCDRTVYETGQPMVFEEEFTINNQVKTLLVTNFLIPNEEGVYNHLCGMSFDISDRKKIEKALEESNTRFRRLTRNVPGIVYQYIIDKEGNDRFTYISPKSREIYHLEPEDILQDSAILWQKVHPDDLPSLITAVNESAQNLKPFNSEHRIILSNHVIKWVQATAAPEKMPNGDIIWDGLIRDISKQKNAEQKLRKSELRFRRLSENVPGIIYQYLLTPEGKDKFIYVSPKCQQICGIEPDKLLKSSLFLWERVFPDDIISIRQKIVQSAQFLTPFYAEFRIKKDIDTEEWQWYEACSLPEKQSNGNILWEGFLIDITTRKRAEISLKKAKEKAEKATRTKSEFLANMSHEIRTPMNGVIGMIKLLEDTPLSEQQLDFVHTIRDSGETLLTIINDILDFSKIESGNFTLNKEIFSLANVIKSIAKLFEQQLQDKGIRFVYHIPEDLPPFIYGDSSRLRQILLNLIGNAIKFTEKGQVSFSLNHQKITDNHDEILFSIEDTGIGIKGDRIYQLFQPFTQADNSISRRYGGTGLGLSISKNLVQLMGGQIWAQSHGRIAGNPPPQWQPQRTIEESQGATFYFTIFAEIPINAPSSRLHNQENSPAPMDAPPLKILLAEDNLVNQKVALLTLKKLGYQADVAKNGVEVLEKIEDTPYDVILMDVQMPEMDGLTATKMIRSRHNLPQPYIIALTANALEGDNQVCFDAGMNDYISKPLRIEALQKALNHNLNSG</sequence>
<dbReference type="InterPro" id="IPR011006">
    <property type="entry name" value="CheY-like_superfamily"/>
</dbReference>
<dbReference type="Gene3D" id="1.10.287.130">
    <property type="match status" value="1"/>
</dbReference>
<dbReference type="NCBIfam" id="TIGR00229">
    <property type="entry name" value="sensory_box"/>
    <property type="match status" value="3"/>
</dbReference>
<dbReference type="InterPro" id="IPR035965">
    <property type="entry name" value="PAS-like_dom_sf"/>
</dbReference>
<dbReference type="InterPro" id="IPR003594">
    <property type="entry name" value="HATPase_dom"/>
</dbReference>
<dbReference type="PANTHER" id="PTHR45339">
    <property type="entry name" value="HYBRID SIGNAL TRANSDUCTION HISTIDINE KINASE J"/>
    <property type="match status" value="1"/>
</dbReference>
<feature type="transmembrane region" description="Helical" evidence="8">
    <location>
        <begin position="357"/>
        <end position="375"/>
    </location>
</feature>
<dbReference type="SUPFAM" id="SSF55785">
    <property type="entry name" value="PYP-like sensor domain (PAS domain)"/>
    <property type="match status" value="4"/>
</dbReference>
<dbReference type="InterPro" id="IPR036097">
    <property type="entry name" value="HisK_dim/P_sf"/>
</dbReference>
<evidence type="ECO:0000259" key="11">
    <source>
        <dbReference type="PROSITE" id="PS50112"/>
    </source>
</evidence>
<dbReference type="EMBL" id="JADEWC010000007">
    <property type="protein sequence ID" value="MBE9221977.1"/>
    <property type="molecule type" value="Genomic_DNA"/>
</dbReference>
<feature type="domain" description="Response regulatory" evidence="10">
    <location>
        <begin position="1236"/>
        <end position="1352"/>
    </location>
</feature>
<feature type="domain" description="PAS" evidence="11">
    <location>
        <begin position="709"/>
        <end position="767"/>
    </location>
</feature>
<evidence type="ECO:0000256" key="5">
    <source>
        <dbReference type="ARBA" id="ARBA00023012"/>
    </source>
</evidence>
<proteinExistence type="predicted"/>
<dbReference type="InterPro" id="IPR000700">
    <property type="entry name" value="PAS-assoc_C"/>
</dbReference>
<keyword evidence="8" id="KW-0472">Membrane</keyword>
<dbReference type="EC" id="2.7.13.3" evidence="2"/>
<keyword evidence="8" id="KW-0812">Transmembrane</keyword>
<dbReference type="SMART" id="SM00448">
    <property type="entry name" value="REC"/>
    <property type="match status" value="1"/>
</dbReference>
<keyword evidence="3 6" id="KW-0597">Phosphoprotein</keyword>
<evidence type="ECO:0000259" key="9">
    <source>
        <dbReference type="PROSITE" id="PS50109"/>
    </source>
</evidence>
<dbReference type="SMART" id="SM00091">
    <property type="entry name" value="PAS"/>
    <property type="match status" value="4"/>
</dbReference>
<dbReference type="CDD" id="cd00082">
    <property type="entry name" value="HisKA"/>
    <property type="match status" value="1"/>
</dbReference>
<dbReference type="Pfam" id="PF00072">
    <property type="entry name" value="Response_reg"/>
    <property type="match status" value="1"/>
</dbReference>
<comment type="caution">
    <text evidence="13">The sequence shown here is derived from an EMBL/GenBank/DDBJ whole genome shotgun (WGS) entry which is preliminary data.</text>
</comment>
<feature type="modified residue" description="4-aspartylphosphate" evidence="6">
    <location>
        <position position="1285"/>
    </location>
</feature>
<evidence type="ECO:0000313" key="14">
    <source>
        <dbReference type="Proteomes" id="UP000654604"/>
    </source>
</evidence>
<dbReference type="Proteomes" id="UP000654604">
    <property type="component" value="Unassembled WGS sequence"/>
</dbReference>
<dbReference type="InterPro" id="IPR000014">
    <property type="entry name" value="PAS"/>
</dbReference>
<name>A0ABR9V2A0_9CHRO</name>
<dbReference type="SMART" id="SM00086">
    <property type="entry name" value="PAC"/>
    <property type="match status" value="2"/>
</dbReference>